<dbReference type="GO" id="GO:0031625">
    <property type="term" value="F:ubiquitin protein ligase binding"/>
    <property type="evidence" value="ECO:0007669"/>
    <property type="project" value="TreeGrafter"/>
</dbReference>
<keyword evidence="3" id="KW-1185">Reference proteome</keyword>
<dbReference type="GO" id="GO:0005634">
    <property type="term" value="C:nucleus"/>
    <property type="evidence" value="ECO:0007669"/>
    <property type="project" value="TreeGrafter"/>
</dbReference>
<dbReference type="GO" id="GO:0090090">
    <property type="term" value="P:negative regulation of canonical Wnt signaling pathway"/>
    <property type="evidence" value="ECO:0007669"/>
    <property type="project" value="InterPro"/>
</dbReference>
<name>S7N9E5_MYOBR</name>
<dbReference type="GO" id="GO:0070602">
    <property type="term" value="P:regulation of centromeric sister chromatid cohesion"/>
    <property type="evidence" value="ECO:0007669"/>
    <property type="project" value="TreeGrafter"/>
</dbReference>
<evidence type="ECO:0000256" key="1">
    <source>
        <dbReference type="SAM" id="MobiDB-lite"/>
    </source>
</evidence>
<feature type="non-terminal residue" evidence="2">
    <location>
        <position position="1"/>
    </location>
</feature>
<organism evidence="2 3">
    <name type="scientific">Myotis brandtii</name>
    <name type="common">Brandt's bat</name>
    <dbReference type="NCBI Taxonomy" id="109478"/>
    <lineage>
        <taxon>Eukaryota</taxon>
        <taxon>Metazoa</taxon>
        <taxon>Chordata</taxon>
        <taxon>Craniata</taxon>
        <taxon>Vertebrata</taxon>
        <taxon>Euteleostomi</taxon>
        <taxon>Mammalia</taxon>
        <taxon>Eutheria</taxon>
        <taxon>Laurasiatheria</taxon>
        <taxon>Chiroptera</taxon>
        <taxon>Yangochiroptera</taxon>
        <taxon>Vespertilionidae</taxon>
        <taxon>Myotis</taxon>
    </lineage>
</organism>
<dbReference type="GO" id="GO:0030877">
    <property type="term" value="C:beta-catenin destruction complex"/>
    <property type="evidence" value="ECO:0007669"/>
    <property type="project" value="TreeGrafter"/>
</dbReference>
<gene>
    <name evidence="2" type="ORF">D623_10015373</name>
</gene>
<accession>S7N9E5</accession>
<dbReference type="GO" id="GO:0019901">
    <property type="term" value="F:protein kinase binding"/>
    <property type="evidence" value="ECO:0007669"/>
    <property type="project" value="TreeGrafter"/>
</dbReference>
<dbReference type="GO" id="GO:0048468">
    <property type="term" value="P:cell development"/>
    <property type="evidence" value="ECO:0007669"/>
    <property type="project" value="TreeGrafter"/>
</dbReference>
<dbReference type="Proteomes" id="UP000052978">
    <property type="component" value="Unassembled WGS sequence"/>
</dbReference>
<dbReference type="GO" id="GO:0032436">
    <property type="term" value="P:positive regulation of proteasomal ubiquitin-dependent protein catabolic process"/>
    <property type="evidence" value="ECO:0007669"/>
    <property type="project" value="TreeGrafter"/>
</dbReference>
<dbReference type="GO" id="GO:0060090">
    <property type="term" value="F:molecular adaptor activity"/>
    <property type="evidence" value="ECO:0007669"/>
    <property type="project" value="TreeGrafter"/>
</dbReference>
<reference evidence="2 3" key="1">
    <citation type="journal article" date="2013" name="Nat. Commun.">
        <title>Genome analysis reveals insights into physiology and longevity of the Brandt's bat Myotis brandtii.</title>
        <authorList>
            <person name="Seim I."/>
            <person name="Fang X."/>
            <person name="Xiong Z."/>
            <person name="Lobanov A.V."/>
            <person name="Huang Z."/>
            <person name="Ma S."/>
            <person name="Feng Y."/>
            <person name="Turanov A.A."/>
            <person name="Zhu Y."/>
            <person name="Lenz T.L."/>
            <person name="Gerashchenko M.V."/>
            <person name="Fan D."/>
            <person name="Hee Yim S."/>
            <person name="Yao X."/>
            <person name="Jordan D."/>
            <person name="Xiong Y."/>
            <person name="Ma Y."/>
            <person name="Lyapunov A.N."/>
            <person name="Chen G."/>
            <person name="Kulakova O.I."/>
            <person name="Sun Y."/>
            <person name="Lee S.G."/>
            <person name="Bronson R.T."/>
            <person name="Moskalev A.A."/>
            <person name="Sunyaev S.R."/>
            <person name="Zhang G."/>
            <person name="Krogh A."/>
            <person name="Wang J."/>
            <person name="Gladyshev V.N."/>
        </authorList>
    </citation>
    <scope>NUCLEOTIDE SEQUENCE [LARGE SCALE GENOMIC DNA]</scope>
</reference>
<dbReference type="GO" id="GO:0008013">
    <property type="term" value="F:beta-catenin binding"/>
    <property type="evidence" value="ECO:0007669"/>
    <property type="project" value="TreeGrafter"/>
</dbReference>
<dbReference type="AlphaFoldDB" id="S7N9E5"/>
<feature type="compositionally biased region" description="Low complexity" evidence="1">
    <location>
        <begin position="32"/>
        <end position="49"/>
    </location>
</feature>
<sequence length="212" mass="23642">RSFKRSDPVNPYHVGSGYVFAPATSANDSEISSDALTDDSMSMTDSSVDGIPPYRLGSKKQLQREMHRSVKANGQVSLPHFPRTHRLPKEMTPVDPAAFAAELISRLEKLQLELWPPPCSRPPSAAFPSRMKRRRAGCPLFGAKGFVTKQTTKHVHHHYIHHHAVPKTKEEMEAEAAQRVRCFCPGGPEYYCYPKCKSHPKAPEPGPAEQFG</sequence>
<dbReference type="GO" id="GO:0070411">
    <property type="term" value="F:I-SMAD binding"/>
    <property type="evidence" value="ECO:0007669"/>
    <property type="project" value="TreeGrafter"/>
</dbReference>
<dbReference type="InterPro" id="IPR043581">
    <property type="entry name" value="Axin-like"/>
</dbReference>
<proteinExistence type="predicted"/>
<evidence type="ECO:0000313" key="3">
    <source>
        <dbReference type="Proteomes" id="UP000052978"/>
    </source>
</evidence>
<feature type="region of interest" description="Disordered" evidence="1">
    <location>
        <begin position="29"/>
        <end position="54"/>
    </location>
</feature>
<protein>
    <submittedName>
        <fullName evidence="2">Axin-2</fullName>
    </submittedName>
</protein>
<dbReference type="GO" id="GO:0005886">
    <property type="term" value="C:plasma membrane"/>
    <property type="evidence" value="ECO:0007669"/>
    <property type="project" value="TreeGrafter"/>
</dbReference>
<dbReference type="PANTHER" id="PTHR46102:SF1">
    <property type="entry name" value="AXIN-2"/>
    <property type="match status" value="1"/>
</dbReference>
<dbReference type="PANTHER" id="PTHR46102">
    <property type="entry name" value="AXIN"/>
    <property type="match status" value="1"/>
</dbReference>
<evidence type="ECO:0000313" key="2">
    <source>
        <dbReference type="EMBL" id="EPQ13676.1"/>
    </source>
</evidence>
<dbReference type="EMBL" id="KE163747">
    <property type="protein sequence ID" value="EPQ13676.1"/>
    <property type="molecule type" value="Genomic_DNA"/>
</dbReference>